<name>A0A6V7NI32_ANACO</name>
<feature type="region of interest" description="Disordered" evidence="1">
    <location>
        <begin position="229"/>
        <end position="267"/>
    </location>
</feature>
<sequence length="267" mass="30525">MKRAFIMSADKQITTPSDLVAKVVVLSDDMKTILNWIKTQSAASSAMPVEKSSQLIGTPPPKAHVTPIKSVAEDISSARDDNDSDDDESIALSLAKGRSQPFKVEAKIEIPNYDGIINTEKLDAWLDQLETYFDLYNYSNAEKKFYSLRYEKERWKLWHVLCQRCDQTMQDYTTDFWRQAWRLASPSTIHRFFVNTLQAYRSAAMTSFVSSVFVISPRRAKQPWTCQESMLEAPSRAENKEEGRSWKMHNDNGNGNDNGNDNGKFDK</sequence>
<dbReference type="EMBL" id="LR862138">
    <property type="protein sequence ID" value="CAD1818255.1"/>
    <property type="molecule type" value="Genomic_DNA"/>
</dbReference>
<feature type="compositionally biased region" description="Low complexity" evidence="1">
    <location>
        <begin position="251"/>
        <end position="267"/>
    </location>
</feature>
<accession>A0A6V7NI32</accession>
<evidence type="ECO:0000313" key="2">
    <source>
        <dbReference type="EMBL" id="CAD1818255.1"/>
    </source>
</evidence>
<gene>
    <name evidence="2" type="ORF">CB5_LOCUS1466</name>
</gene>
<feature type="compositionally biased region" description="Basic and acidic residues" evidence="1">
    <location>
        <begin position="235"/>
        <end position="250"/>
    </location>
</feature>
<evidence type="ECO:0008006" key="3">
    <source>
        <dbReference type="Google" id="ProtNLM"/>
    </source>
</evidence>
<reference evidence="2" key="1">
    <citation type="submission" date="2020-07" db="EMBL/GenBank/DDBJ databases">
        <authorList>
            <person name="Lin J."/>
        </authorList>
    </citation>
    <scope>NUCLEOTIDE SEQUENCE</scope>
</reference>
<proteinExistence type="predicted"/>
<organism evidence="2">
    <name type="scientific">Ananas comosus var. bracteatus</name>
    <name type="common">red pineapple</name>
    <dbReference type="NCBI Taxonomy" id="296719"/>
    <lineage>
        <taxon>Eukaryota</taxon>
        <taxon>Viridiplantae</taxon>
        <taxon>Streptophyta</taxon>
        <taxon>Embryophyta</taxon>
        <taxon>Tracheophyta</taxon>
        <taxon>Spermatophyta</taxon>
        <taxon>Magnoliopsida</taxon>
        <taxon>Liliopsida</taxon>
        <taxon>Poales</taxon>
        <taxon>Bromeliaceae</taxon>
        <taxon>Bromelioideae</taxon>
        <taxon>Ananas</taxon>
    </lineage>
</organism>
<evidence type="ECO:0000256" key="1">
    <source>
        <dbReference type="SAM" id="MobiDB-lite"/>
    </source>
</evidence>
<protein>
    <recommendedName>
        <fullName evidence="3">Retrotransposon gag domain-containing protein</fullName>
    </recommendedName>
</protein>
<dbReference type="AlphaFoldDB" id="A0A6V7NI32"/>